<dbReference type="Pfam" id="PF05224">
    <property type="entry name" value="NDT80_PhoG"/>
    <property type="match status" value="1"/>
</dbReference>
<dbReference type="InterPro" id="IPR008967">
    <property type="entry name" value="p53-like_TF_DNA-bd_sf"/>
</dbReference>
<accession>A0A9P1M946</accession>
<dbReference type="Gene3D" id="2.60.40.1390">
    <property type="entry name" value="NDT80 DNA-binding domain"/>
    <property type="match status" value="1"/>
</dbReference>
<dbReference type="InterPro" id="IPR024061">
    <property type="entry name" value="NDT80_DNA-bd_dom"/>
</dbReference>
<dbReference type="OrthoDB" id="2288358at2759"/>
<gene>
    <name evidence="5" type="ORF">PPNO1_LOCUS4563</name>
</gene>
<feature type="compositionally biased region" description="Basic and acidic residues" evidence="3">
    <location>
        <begin position="9"/>
        <end position="20"/>
    </location>
</feature>
<feature type="DNA-binding region" description="NDT80" evidence="2">
    <location>
        <begin position="1"/>
        <end position="244"/>
    </location>
</feature>
<dbReference type="SUPFAM" id="SSF49417">
    <property type="entry name" value="p53-like transcription factors"/>
    <property type="match status" value="1"/>
</dbReference>
<dbReference type="GO" id="GO:0051321">
    <property type="term" value="P:meiotic cell cycle"/>
    <property type="evidence" value="ECO:0007669"/>
    <property type="project" value="TreeGrafter"/>
</dbReference>
<dbReference type="GO" id="GO:0000228">
    <property type="term" value="C:nuclear chromosome"/>
    <property type="evidence" value="ECO:0007669"/>
    <property type="project" value="TreeGrafter"/>
</dbReference>
<name>A0A9P1M946_9PEZI</name>
<evidence type="ECO:0000256" key="1">
    <source>
        <dbReference type="ARBA" id="ARBA00023125"/>
    </source>
</evidence>
<dbReference type="GO" id="GO:0003700">
    <property type="term" value="F:DNA-binding transcription factor activity"/>
    <property type="evidence" value="ECO:0007669"/>
    <property type="project" value="UniProtKB-UniRule"/>
</dbReference>
<dbReference type="GO" id="GO:0045944">
    <property type="term" value="P:positive regulation of transcription by RNA polymerase II"/>
    <property type="evidence" value="ECO:0007669"/>
    <property type="project" value="TreeGrafter"/>
</dbReference>
<comment type="caution">
    <text evidence="5">The sequence shown here is derived from an EMBL/GenBank/DDBJ whole genome shotgun (WGS) entry which is preliminary data.</text>
</comment>
<feature type="domain" description="NDT80" evidence="4">
    <location>
        <begin position="1"/>
        <end position="244"/>
    </location>
</feature>
<dbReference type="Proteomes" id="UP000838763">
    <property type="component" value="Unassembled WGS sequence"/>
</dbReference>
<evidence type="ECO:0000313" key="5">
    <source>
        <dbReference type="EMBL" id="CAI4214835.1"/>
    </source>
</evidence>
<dbReference type="PROSITE" id="PS51517">
    <property type="entry name" value="NDT80"/>
    <property type="match status" value="1"/>
</dbReference>
<dbReference type="AlphaFoldDB" id="A0A9P1M946"/>
<dbReference type="EMBL" id="CALLCH030000012">
    <property type="protein sequence ID" value="CAI4214835.1"/>
    <property type="molecule type" value="Genomic_DNA"/>
</dbReference>
<keyword evidence="6" id="KW-1185">Reference proteome</keyword>
<sequence>MAPRLAHQQARELGARDLTTREQYNNPGTPAPIAGFTAPVAIDATFPKPQATATIPPLEKMASLGTLEYADGGGTHVRPEIHAVVAENDDHSIELVQHTPKRDKGPIAKPEKVRLAPKTPQLPGRQLGLYSSLGDPSMGSPAMYGQNYAAASCGSQGAVTFQTEHTFERIQFKQATANNGKRRAAQQYYHLVVELWADIGTQGDMGRRADVGHRGGDQFIRVAYRRSAKMIVRGPKTIEVTKGYQYYPGTTYEAQQDHRGGVDTFTHQRPDHSSSAFEVKTKTEYDTGNSPLPSLFHPGPLAMNRRCGPFEGKPRSDGYYPSMVPPSGINIANIT</sequence>
<evidence type="ECO:0000313" key="6">
    <source>
        <dbReference type="Proteomes" id="UP000838763"/>
    </source>
</evidence>
<dbReference type="GO" id="GO:0003677">
    <property type="term" value="F:DNA binding"/>
    <property type="evidence" value="ECO:0007669"/>
    <property type="project" value="UniProtKB-KW"/>
</dbReference>
<feature type="region of interest" description="Disordered" evidence="3">
    <location>
        <begin position="1"/>
        <end position="32"/>
    </location>
</feature>
<organism evidence="5 6">
    <name type="scientific">Parascedosporium putredinis</name>
    <dbReference type="NCBI Taxonomy" id="1442378"/>
    <lineage>
        <taxon>Eukaryota</taxon>
        <taxon>Fungi</taxon>
        <taxon>Dikarya</taxon>
        <taxon>Ascomycota</taxon>
        <taxon>Pezizomycotina</taxon>
        <taxon>Sordariomycetes</taxon>
        <taxon>Hypocreomycetidae</taxon>
        <taxon>Microascales</taxon>
        <taxon>Microascaceae</taxon>
        <taxon>Parascedosporium</taxon>
    </lineage>
</organism>
<evidence type="ECO:0000259" key="4">
    <source>
        <dbReference type="PROSITE" id="PS51517"/>
    </source>
</evidence>
<reference evidence="5" key="1">
    <citation type="submission" date="2022-11" db="EMBL/GenBank/DDBJ databases">
        <authorList>
            <person name="Scott C."/>
            <person name="Bruce N."/>
        </authorList>
    </citation>
    <scope>NUCLEOTIDE SEQUENCE</scope>
</reference>
<dbReference type="InterPro" id="IPR037141">
    <property type="entry name" value="NDT80_DNA-bd_dom_sf"/>
</dbReference>
<dbReference type="InterPro" id="IPR052605">
    <property type="entry name" value="Fungal_trans_regulator"/>
</dbReference>
<protein>
    <recommendedName>
        <fullName evidence="4">NDT80 domain-containing protein</fullName>
    </recommendedName>
</protein>
<evidence type="ECO:0000256" key="2">
    <source>
        <dbReference type="PROSITE-ProRule" id="PRU00850"/>
    </source>
</evidence>
<keyword evidence="1 2" id="KW-0238">DNA-binding</keyword>
<proteinExistence type="predicted"/>
<dbReference type="PANTHER" id="PTHR35144">
    <property type="entry name" value="MEIOSIS-SPECIFIC TRANSCRIPTION FACTOR NDT80"/>
    <property type="match status" value="1"/>
</dbReference>
<evidence type="ECO:0000256" key="3">
    <source>
        <dbReference type="SAM" id="MobiDB-lite"/>
    </source>
</evidence>
<dbReference type="PANTHER" id="PTHR35144:SF2">
    <property type="entry name" value="MEIOSIS-SPECIFIC TRANSCRIPTION FACTOR NDT80"/>
    <property type="match status" value="1"/>
</dbReference>